<accession>A0AAD8PG16</accession>
<reference evidence="2" key="1">
    <citation type="submission" date="2023-08" db="EMBL/GenBank/DDBJ databases">
        <title>Draft sequence of the Babesia gibsoni genome.</title>
        <authorList>
            <person name="Yamagishi J.Y."/>
            <person name="Xuan X.X."/>
        </authorList>
    </citation>
    <scope>NUCLEOTIDE SEQUENCE</scope>
    <source>
        <strain evidence="2">Azabu</strain>
    </source>
</reference>
<organism evidence="2 3">
    <name type="scientific">Babesia gibsoni</name>
    <dbReference type="NCBI Taxonomy" id="33632"/>
    <lineage>
        <taxon>Eukaryota</taxon>
        <taxon>Sar</taxon>
        <taxon>Alveolata</taxon>
        <taxon>Apicomplexa</taxon>
        <taxon>Aconoidasida</taxon>
        <taxon>Piroplasmida</taxon>
        <taxon>Babesiidae</taxon>
        <taxon>Babesia</taxon>
    </lineage>
</organism>
<evidence type="ECO:0000313" key="2">
    <source>
        <dbReference type="EMBL" id="KAK1444780.1"/>
    </source>
</evidence>
<keyword evidence="3" id="KW-1185">Reference proteome</keyword>
<evidence type="ECO:0000313" key="3">
    <source>
        <dbReference type="Proteomes" id="UP001230268"/>
    </source>
</evidence>
<protein>
    <submittedName>
        <fullName evidence="2">Uncharacterized protein</fullName>
    </submittedName>
</protein>
<dbReference type="EMBL" id="JAVEPI010000001">
    <property type="protein sequence ID" value="KAK1444780.1"/>
    <property type="molecule type" value="Genomic_DNA"/>
</dbReference>
<comment type="caution">
    <text evidence="2">The sequence shown here is derived from an EMBL/GenBank/DDBJ whole genome shotgun (WGS) entry which is preliminary data.</text>
</comment>
<dbReference type="Proteomes" id="UP001230268">
    <property type="component" value="Unassembled WGS sequence"/>
</dbReference>
<sequence>MRLYGYKRDVLSYDVLREVERKYGYAIKMTDDVVKVPAADHDVCNTTKADEHADEERKEAAPAADAAKEQRDEEVCKKKIIFNPHAPPAFRLLAEATACLKGKNNQNPENIHRPGV</sequence>
<evidence type="ECO:0000256" key="1">
    <source>
        <dbReference type="SAM" id="MobiDB-lite"/>
    </source>
</evidence>
<dbReference type="AlphaFoldDB" id="A0AAD8PG16"/>
<proteinExistence type="predicted"/>
<gene>
    <name evidence="2" type="ORF">BgAZ_106860</name>
</gene>
<feature type="region of interest" description="Disordered" evidence="1">
    <location>
        <begin position="47"/>
        <end position="71"/>
    </location>
</feature>
<name>A0AAD8PG16_BABGI</name>